<evidence type="ECO:0000256" key="1">
    <source>
        <dbReference type="SAM" id="SignalP"/>
    </source>
</evidence>
<dbReference type="Gene3D" id="2.40.160.170">
    <property type="match status" value="1"/>
</dbReference>
<gene>
    <name evidence="2" type="ORF">GGQ93_002948</name>
</gene>
<evidence type="ECO:0000313" key="2">
    <source>
        <dbReference type="EMBL" id="MBB5741209.1"/>
    </source>
</evidence>
<accession>A0A7W9FBK5</accession>
<dbReference type="RefSeq" id="WP_183217981.1">
    <property type="nucleotide sequence ID" value="NZ_CAJFZW010000021.1"/>
</dbReference>
<organism evidence="2 3">
    <name type="scientific">Brevundimonas aurantiaca</name>
    <dbReference type="NCBI Taxonomy" id="74316"/>
    <lineage>
        <taxon>Bacteria</taxon>
        <taxon>Pseudomonadati</taxon>
        <taxon>Pseudomonadota</taxon>
        <taxon>Alphaproteobacteria</taxon>
        <taxon>Caulobacterales</taxon>
        <taxon>Caulobacteraceae</taxon>
        <taxon>Brevundimonas</taxon>
    </lineage>
</organism>
<feature type="chain" id="PRO_5031240027" evidence="1">
    <location>
        <begin position="22"/>
        <end position="228"/>
    </location>
</feature>
<proteinExistence type="predicted"/>
<reference evidence="2 3" key="1">
    <citation type="submission" date="2020-08" db="EMBL/GenBank/DDBJ databases">
        <title>Genomic Encyclopedia of Type Strains, Phase IV (KMG-IV): sequencing the most valuable type-strain genomes for metagenomic binning, comparative biology and taxonomic classification.</title>
        <authorList>
            <person name="Goeker M."/>
        </authorList>
    </citation>
    <scope>NUCLEOTIDE SEQUENCE [LARGE SCALE GENOMIC DNA]</scope>
    <source>
        <strain evidence="2 3">DSM 4731</strain>
    </source>
</reference>
<keyword evidence="3" id="KW-1185">Reference proteome</keyword>
<dbReference type="Proteomes" id="UP000527324">
    <property type="component" value="Unassembled WGS sequence"/>
</dbReference>
<name>A0A7W9FBK5_9CAUL</name>
<evidence type="ECO:0000313" key="3">
    <source>
        <dbReference type="Proteomes" id="UP000527324"/>
    </source>
</evidence>
<dbReference type="GeneID" id="88840936"/>
<comment type="caution">
    <text evidence="2">The sequence shown here is derived from an EMBL/GenBank/DDBJ whole genome shotgun (WGS) entry which is preliminary data.</text>
</comment>
<dbReference type="AlphaFoldDB" id="A0A7W9FBK5"/>
<keyword evidence="1" id="KW-0732">Signal</keyword>
<dbReference type="EMBL" id="JACHOQ010000011">
    <property type="protein sequence ID" value="MBB5741209.1"/>
    <property type="molecule type" value="Genomic_DNA"/>
</dbReference>
<feature type="signal peptide" evidence="1">
    <location>
        <begin position="1"/>
        <end position="21"/>
    </location>
</feature>
<sequence length="228" mass="24274">MKLIALAAAAAALLPAAQAAAQTPVSSAERGRFALGAQVGTPGAGLQAQFAVNDYLVLRGGYDALQWDRDDTYDGIDYEADIDFKSPGAFVDLHPFKNPFFVSAGAYFGTRKVDLNATPTEPVNIGGLVFTPEQVGTLTGRIDLESTAPFVGLGFDNTFTHDGRWGLRLLAGAAFGDAPQVDLNASGGTLSDQPAFQDRLAEEEREIQADADDYKVLPVVQIGLNYRF</sequence>
<protein>
    <submittedName>
        <fullName evidence="2">Opacity protein-like surface antigen</fullName>
    </submittedName>
</protein>